<feature type="compositionally biased region" description="Basic residues" evidence="1">
    <location>
        <begin position="67"/>
        <end position="76"/>
    </location>
</feature>
<comment type="caution">
    <text evidence="2">The sequence shown here is derived from an EMBL/GenBank/DDBJ whole genome shotgun (WGS) entry which is preliminary data.</text>
</comment>
<dbReference type="AlphaFoldDB" id="A0A6N2AFR9"/>
<evidence type="ECO:0000313" key="2">
    <source>
        <dbReference type="EMBL" id="TMW81056.1"/>
    </source>
</evidence>
<sequence length="115" mass="13478">MEGLIPLVYKTIKRTKTRRKYECLSFGAANTYDIENFYPKNTNKNYEISSIDDQKMMVDSNDGNQTKKNRHHRRTQSLHVEYSGGVLPEDNIPVKDKQFVRFRSHRRMFSCVTGG</sequence>
<dbReference type="PANTHER" id="PTHR35485">
    <property type="entry name" value="OS01G0888900 PROTEIN"/>
    <property type="match status" value="1"/>
</dbReference>
<reference evidence="2" key="1">
    <citation type="submission" date="2019-05" db="EMBL/GenBank/DDBJ databases">
        <title>The de novo reference genome and transcriptome assemblies of the wild tomato species Solanum chilense.</title>
        <authorList>
            <person name="Stam R."/>
            <person name="Nosenko T."/>
            <person name="Hoerger A.C."/>
            <person name="Stephan W."/>
            <person name="Seidel M.A."/>
            <person name="Kuhn J.M.M."/>
            <person name="Haberer G."/>
            <person name="Tellier A."/>
        </authorList>
    </citation>
    <scope>NUCLEOTIDE SEQUENCE</scope>
    <source>
        <tissue evidence="2">Mature leaves</tissue>
    </source>
</reference>
<evidence type="ECO:0000256" key="1">
    <source>
        <dbReference type="SAM" id="MobiDB-lite"/>
    </source>
</evidence>
<accession>A0A6N2AFR9</accession>
<dbReference type="EMBL" id="RXGB01031569">
    <property type="protein sequence ID" value="TMW81056.1"/>
    <property type="molecule type" value="Genomic_DNA"/>
</dbReference>
<protein>
    <submittedName>
        <fullName evidence="2">Uncharacterized protein</fullName>
    </submittedName>
</protein>
<organism evidence="2">
    <name type="scientific">Solanum chilense</name>
    <name type="common">Tomato</name>
    <name type="synonym">Lycopersicon chilense</name>
    <dbReference type="NCBI Taxonomy" id="4083"/>
    <lineage>
        <taxon>Eukaryota</taxon>
        <taxon>Viridiplantae</taxon>
        <taxon>Streptophyta</taxon>
        <taxon>Embryophyta</taxon>
        <taxon>Tracheophyta</taxon>
        <taxon>Spermatophyta</taxon>
        <taxon>Magnoliopsida</taxon>
        <taxon>eudicotyledons</taxon>
        <taxon>Gunneridae</taxon>
        <taxon>Pentapetalae</taxon>
        <taxon>asterids</taxon>
        <taxon>lamiids</taxon>
        <taxon>Solanales</taxon>
        <taxon>Solanaceae</taxon>
        <taxon>Solanoideae</taxon>
        <taxon>Solaneae</taxon>
        <taxon>Solanum</taxon>
        <taxon>Solanum subgen. Lycopersicon</taxon>
    </lineage>
</organism>
<feature type="region of interest" description="Disordered" evidence="1">
    <location>
        <begin position="55"/>
        <end position="76"/>
    </location>
</feature>
<proteinExistence type="predicted"/>
<dbReference type="PANTHER" id="PTHR35485:SF4">
    <property type="entry name" value="EXPRESSED PROTEIN"/>
    <property type="match status" value="1"/>
</dbReference>
<gene>
    <name evidence="2" type="ORF">EJD97_012365</name>
</gene>
<name>A0A6N2AFR9_SOLCI</name>